<protein>
    <recommendedName>
        <fullName evidence="13">TLC domain-containing protein</fullName>
    </recommendedName>
</protein>
<sequence>MAVQSLIYLSLWLTTSLVVRRRGPSTTVAPTFTKYNSRLYSLASFLLLLLLLSPYPHHDTPARTLFHLSKFYEYVDVLGVTAGGGAVDLHFAFHHLTTPWLTFVRVLPGCEGWRWFGAANVGHHALMYAYFGGWEGVRSVVLWTGQAQLGIGIAADGWAVWERLARGEGAEGVWRFLVSGGLLGLYWVLSVREMRARATARGKEEGKGE</sequence>
<evidence type="ECO:0000256" key="3">
    <source>
        <dbReference type="ARBA" id="ARBA00022679"/>
    </source>
</evidence>
<reference evidence="11 12" key="1">
    <citation type="journal article" date="2016" name="Genome Announc.">
        <title>Genome Sequence of Madurella mycetomatis mm55, Isolated from a Human Mycetoma Case in Sudan.</title>
        <authorList>
            <person name="Smit S."/>
            <person name="Derks M.F."/>
            <person name="Bervoets S."/>
            <person name="Fahal A."/>
            <person name="van Leeuwen W."/>
            <person name="van Belkum A."/>
            <person name="van de Sande W.W."/>
        </authorList>
    </citation>
    <scope>NUCLEOTIDE SEQUENCE [LARGE SCALE GENOMIC DNA]</scope>
    <source>
        <strain evidence="12">mm55</strain>
    </source>
</reference>
<evidence type="ECO:0000313" key="12">
    <source>
        <dbReference type="Proteomes" id="UP000078237"/>
    </source>
</evidence>
<dbReference type="AlphaFoldDB" id="A0A175VZT9"/>
<dbReference type="GO" id="GO:0016020">
    <property type="term" value="C:membrane"/>
    <property type="evidence" value="ECO:0007669"/>
    <property type="project" value="UniProtKB-SubCell"/>
</dbReference>
<dbReference type="Pfam" id="PF01151">
    <property type="entry name" value="ELO"/>
    <property type="match status" value="1"/>
</dbReference>
<keyword evidence="4 10" id="KW-0812">Transmembrane</keyword>
<dbReference type="GO" id="GO:0006633">
    <property type="term" value="P:fatty acid biosynthetic process"/>
    <property type="evidence" value="ECO:0007669"/>
    <property type="project" value="UniProtKB-KW"/>
</dbReference>
<evidence type="ECO:0000256" key="7">
    <source>
        <dbReference type="ARBA" id="ARBA00023098"/>
    </source>
</evidence>
<dbReference type="Proteomes" id="UP000078237">
    <property type="component" value="Unassembled WGS sequence"/>
</dbReference>
<feature type="transmembrane region" description="Helical" evidence="10">
    <location>
        <begin position="173"/>
        <end position="191"/>
    </location>
</feature>
<keyword evidence="8 10" id="KW-0472">Membrane</keyword>
<evidence type="ECO:0000313" key="11">
    <source>
        <dbReference type="EMBL" id="KXX76872.1"/>
    </source>
</evidence>
<evidence type="ECO:0000256" key="4">
    <source>
        <dbReference type="ARBA" id="ARBA00022692"/>
    </source>
</evidence>
<evidence type="ECO:0008006" key="13">
    <source>
        <dbReference type="Google" id="ProtNLM"/>
    </source>
</evidence>
<keyword evidence="5" id="KW-0276">Fatty acid metabolism</keyword>
<evidence type="ECO:0000256" key="9">
    <source>
        <dbReference type="ARBA" id="ARBA00023160"/>
    </source>
</evidence>
<keyword evidence="6 10" id="KW-1133">Transmembrane helix</keyword>
<evidence type="ECO:0000256" key="2">
    <source>
        <dbReference type="ARBA" id="ARBA00022516"/>
    </source>
</evidence>
<dbReference type="GO" id="GO:0009922">
    <property type="term" value="F:fatty acid elongase activity"/>
    <property type="evidence" value="ECO:0007669"/>
    <property type="project" value="InterPro"/>
</dbReference>
<evidence type="ECO:0000256" key="10">
    <source>
        <dbReference type="SAM" id="Phobius"/>
    </source>
</evidence>
<gene>
    <name evidence="11" type="ORF">MMYC01_206719</name>
</gene>
<keyword evidence="7" id="KW-0443">Lipid metabolism</keyword>
<dbReference type="EMBL" id="LCTW02000189">
    <property type="protein sequence ID" value="KXX76872.1"/>
    <property type="molecule type" value="Genomic_DNA"/>
</dbReference>
<keyword evidence="9" id="KW-0275">Fatty acid biosynthesis</keyword>
<dbReference type="InterPro" id="IPR002076">
    <property type="entry name" value="ELO_fam"/>
</dbReference>
<keyword evidence="2" id="KW-0444">Lipid biosynthesis</keyword>
<keyword evidence="12" id="KW-1185">Reference proteome</keyword>
<comment type="caution">
    <text evidence="11">The sequence shown here is derived from an EMBL/GenBank/DDBJ whole genome shotgun (WGS) entry which is preliminary data.</text>
</comment>
<proteinExistence type="predicted"/>
<name>A0A175VZT9_9PEZI</name>
<evidence type="ECO:0000256" key="6">
    <source>
        <dbReference type="ARBA" id="ARBA00022989"/>
    </source>
</evidence>
<evidence type="ECO:0000256" key="5">
    <source>
        <dbReference type="ARBA" id="ARBA00022832"/>
    </source>
</evidence>
<keyword evidence="3" id="KW-0808">Transferase</keyword>
<evidence type="ECO:0000256" key="8">
    <source>
        <dbReference type="ARBA" id="ARBA00023136"/>
    </source>
</evidence>
<dbReference type="VEuPathDB" id="FungiDB:MMYC01_206719"/>
<dbReference type="OrthoDB" id="434092at2759"/>
<comment type="subcellular location">
    <subcellularLocation>
        <location evidence="1">Membrane</location>
        <topology evidence="1">Multi-pass membrane protein</topology>
    </subcellularLocation>
</comment>
<accession>A0A175VZT9</accession>
<evidence type="ECO:0000256" key="1">
    <source>
        <dbReference type="ARBA" id="ARBA00004141"/>
    </source>
</evidence>
<organism evidence="11 12">
    <name type="scientific">Madurella mycetomatis</name>
    <dbReference type="NCBI Taxonomy" id="100816"/>
    <lineage>
        <taxon>Eukaryota</taxon>
        <taxon>Fungi</taxon>
        <taxon>Dikarya</taxon>
        <taxon>Ascomycota</taxon>
        <taxon>Pezizomycotina</taxon>
        <taxon>Sordariomycetes</taxon>
        <taxon>Sordariomycetidae</taxon>
        <taxon>Sordariales</taxon>
        <taxon>Sordariales incertae sedis</taxon>
        <taxon>Madurella</taxon>
    </lineage>
</organism>